<dbReference type="RefSeq" id="WP_354601640.1">
    <property type="nucleotide sequence ID" value="NZ_JBEWZI010000014.1"/>
</dbReference>
<evidence type="ECO:0000256" key="4">
    <source>
        <dbReference type="ARBA" id="ARBA00022475"/>
    </source>
</evidence>
<gene>
    <name evidence="13" type="primary">fliF</name>
    <name evidence="13" type="ORF">ABXR19_13365</name>
</gene>
<dbReference type="InterPro" id="IPR013556">
    <property type="entry name" value="Flag_M-ring_C"/>
</dbReference>
<evidence type="ECO:0000313" key="14">
    <source>
        <dbReference type="Proteomes" id="UP001549691"/>
    </source>
</evidence>
<dbReference type="PRINTS" id="PR01009">
    <property type="entry name" value="FLGMRINGFLIF"/>
</dbReference>
<dbReference type="Proteomes" id="UP001549691">
    <property type="component" value="Unassembled WGS sequence"/>
</dbReference>
<evidence type="ECO:0000256" key="9">
    <source>
        <dbReference type="PIRNR" id="PIRNR004862"/>
    </source>
</evidence>
<keyword evidence="13" id="KW-0282">Flagellum</keyword>
<evidence type="ECO:0000313" key="13">
    <source>
        <dbReference type="EMBL" id="MET7015178.1"/>
    </source>
</evidence>
<dbReference type="PANTHER" id="PTHR30046">
    <property type="entry name" value="FLAGELLAR M-RING PROTEIN"/>
    <property type="match status" value="1"/>
</dbReference>
<dbReference type="Gene3D" id="3.30.300.30">
    <property type="match status" value="1"/>
</dbReference>
<evidence type="ECO:0000259" key="12">
    <source>
        <dbReference type="Pfam" id="PF08345"/>
    </source>
</evidence>
<evidence type="ECO:0000259" key="11">
    <source>
        <dbReference type="Pfam" id="PF01514"/>
    </source>
</evidence>
<keyword evidence="13" id="KW-0969">Cilium</keyword>
<dbReference type="InterPro" id="IPR006182">
    <property type="entry name" value="FliF_N_dom"/>
</dbReference>
<dbReference type="InterPro" id="IPR000067">
    <property type="entry name" value="FlgMring_FliF"/>
</dbReference>
<evidence type="ECO:0000256" key="10">
    <source>
        <dbReference type="SAM" id="Phobius"/>
    </source>
</evidence>
<reference evidence="13 14" key="1">
    <citation type="submission" date="2024-07" db="EMBL/GenBank/DDBJ databases">
        <title>Uliginosibacterium flavum JJ3220;KACC:17644.</title>
        <authorList>
            <person name="Kim M.K."/>
        </authorList>
    </citation>
    <scope>NUCLEOTIDE SEQUENCE [LARGE SCALE GENOMIC DNA]</scope>
    <source>
        <strain evidence="13 14">KACC:17644</strain>
    </source>
</reference>
<keyword evidence="5 10" id="KW-0812">Transmembrane</keyword>
<evidence type="ECO:0000256" key="2">
    <source>
        <dbReference type="ARBA" id="ARBA00004651"/>
    </source>
</evidence>
<evidence type="ECO:0000256" key="6">
    <source>
        <dbReference type="ARBA" id="ARBA00022989"/>
    </source>
</evidence>
<evidence type="ECO:0000256" key="8">
    <source>
        <dbReference type="ARBA" id="ARBA00023143"/>
    </source>
</evidence>
<accession>A0ABV2TPX5</accession>
<dbReference type="PIRSF" id="PIRSF004862">
    <property type="entry name" value="FliF"/>
    <property type="match status" value="1"/>
</dbReference>
<feature type="domain" description="Flagellar M-ring N-terminal" evidence="11">
    <location>
        <begin position="51"/>
        <end position="225"/>
    </location>
</feature>
<comment type="subcellular location">
    <subcellularLocation>
        <location evidence="1 9">Bacterial flagellum basal body</location>
    </subcellularLocation>
    <subcellularLocation>
        <location evidence="2">Cell membrane</location>
        <topology evidence="2">Multi-pass membrane protein</topology>
    </subcellularLocation>
</comment>
<dbReference type="InterPro" id="IPR043427">
    <property type="entry name" value="YscJ/FliF"/>
</dbReference>
<dbReference type="NCBIfam" id="TIGR00206">
    <property type="entry name" value="fliF"/>
    <property type="match status" value="1"/>
</dbReference>
<sequence length="566" mass="61106">MAEEVLPTPPSSPTAVVIDNFNRLTPRQKMAGAAALALAIALLAGVWMWSQQPEYSVLFSNIEEKDGGAIVTALQQQNIPYRVESGGATIMVPSTRANELRLTLAAQGLPRGGSVGFELLENQKLGLSQFHEQVNYQRALEGELARTIQSIGAVAGARIHLAIPKQSAFLRNEQKPTASVVVSLRAGRTLEPAQIAGIVHLVSSSVPGLAANQVSVIDQNGALLARQRKQDGPALDDTQLEYVRNVEDSYSARIQRILDPMLGATNFRSQVMADVDFDDAEQTSETYTPNPTPKTSIRSLQTAENIANNPGPIGVPGALSNQPPVPATAPITSPVVPGAAQSGPIPLNSSKTATTNFEVDKTVQHVKRAMGQVKRLSIALVVNHKSEKDAKGNFKNVPLTEAEVKKINDLVREAVGYNEKRGDTINVTNTAFTDPAKEIVASTPIYKDPEMIAMLKEAARWLVLALVLLFVIKKVIQPLMRSVAPVVPEPIEAEDENAPLSAENLAERADQMVDSDVSPEVLELELAKMSYEKKLARARDVARKDPKMVAQLIKEWMGGGTSGEER</sequence>
<comment type="similarity">
    <text evidence="3 9">Belongs to the FliF family.</text>
</comment>
<keyword evidence="4" id="KW-1003">Cell membrane</keyword>
<evidence type="ECO:0000256" key="7">
    <source>
        <dbReference type="ARBA" id="ARBA00023136"/>
    </source>
</evidence>
<dbReference type="PANTHER" id="PTHR30046:SF0">
    <property type="entry name" value="FLAGELLAR M-RING PROTEIN"/>
    <property type="match status" value="1"/>
</dbReference>
<comment type="function">
    <text evidence="9">The M ring may be actively involved in energy transduction.</text>
</comment>
<keyword evidence="6 10" id="KW-1133">Transmembrane helix</keyword>
<keyword evidence="13" id="KW-0966">Cell projection</keyword>
<dbReference type="InterPro" id="IPR045851">
    <property type="entry name" value="AMP-bd_C_sf"/>
</dbReference>
<proteinExistence type="inferred from homology"/>
<comment type="caution">
    <text evidence="13">The sequence shown here is derived from an EMBL/GenBank/DDBJ whole genome shotgun (WGS) entry which is preliminary data.</text>
</comment>
<protein>
    <recommendedName>
        <fullName evidence="9">Flagellar M-ring protein</fullName>
    </recommendedName>
</protein>
<dbReference type="Pfam" id="PF08345">
    <property type="entry name" value="YscJ_FliF_C"/>
    <property type="match status" value="1"/>
</dbReference>
<keyword evidence="8 9" id="KW-0975">Bacterial flagellum</keyword>
<evidence type="ECO:0000256" key="3">
    <source>
        <dbReference type="ARBA" id="ARBA00007971"/>
    </source>
</evidence>
<dbReference type="EMBL" id="JBEWZI010000014">
    <property type="protein sequence ID" value="MET7015178.1"/>
    <property type="molecule type" value="Genomic_DNA"/>
</dbReference>
<organism evidence="13 14">
    <name type="scientific">Uliginosibacterium flavum</name>
    <dbReference type="NCBI Taxonomy" id="1396831"/>
    <lineage>
        <taxon>Bacteria</taxon>
        <taxon>Pseudomonadati</taxon>
        <taxon>Pseudomonadota</taxon>
        <taxon>Betaproteobacteria</taxon>
        <taxon>Rhodocyclales</taxon>
        <taxon>Zoogloeaceae</taxon>
        <taxon>Uliginosibacterium</taxon>
    </lineage>
</organism>
<feature type="transmembrane region" description="Helical" evidence="10">
    <location>
        <begin position="30"/>
        <end position="49"/>
    </location>
</feature>
<evidence type="ECO:0000256" key="1">
    <source>
        <dbReference type="ARBA" id="ARBA00004117"/>
    </source>
</evidence>
<keyword evidence="14" id="KW-1185">Reference proteome</keyword>
<dbReference type="Pfam" id="PF01514">
    <property type="entry name" value="YscJ_FliF"/>
    <property type="match status" value="1"/>
</dbReference>
<keyword evidence="7 10" id="KW-0472">Membrane</keyword>
<feature type="domain" description="Flagellar M-ring C-terminal" evidence="12">
    <location>
        <begin position="258"/>
        <end position="432"/>
    </location>
</feature>
<name>A0ABV2TPX5_9RHOO</name>
<evidence type="ECO:0000256" key="5">
    <source>
        <dbReference type="ARBA" id="ARBA00022692"/>
    </source>
</evidence>